<keyword evidence="2" id="KW-1133">Transmembrane helix</keyword>
<comment type="caution">
    <text evidence="3">The sequence shown here is derived from an EMBL/GenBank/DDBJ whole genome shotgun (WGS) entry which is preliminary data.</text>
</comment>
<dbReference type="InterPro" id="IPR001753">
    <property type="entry name" value="Enoyl-CoA_hydra/iso"/>
</dbReference>
<feature type="compositionally biased region" description="Polar residues" evidence="1">
    <location>
        <begin position="1"/>
        <end position="10"/>
    </location>
</feature>
<dbReference type="InterPro" id="IPR029045">
    <property type="entry name" value="ClpP/crotonase-like_dom_sf"/>
</dbReference>
<keyword evidence="4" id="KW-1185">Reference proteome</keyword>
<dbReference type="CDD" id="cd06558">
    <property type="entry name" value="crotonase-like"/>
    <property type="match status" value="1"/>
</dbReference>
<accession>A0ABX0S635</accession>
<dbReference type="Pfam" id="PF00378">
    <property type="entry name" value="ECH_1"/>
    <property type="match status" value="1"/>
</dbReference>
<dbReference type="SUPFAM" id="SSF52096">
    <property type="entry name" value="ClpP/crotonase"/>
    <property type="match status" value="1"/>
</dbReference>
<protein>
    <submittedName>
        <fullName evidence="3">Chromodomain Y-like protein-like isoform X3</fullName>
    </submittedName>
</protein>
<evidence type="ECO:0000256" key="2">
    <source>
        <dbReference type="SAM" id="Phobius"/>
    </source>
</evidence>
<evidence type="ECO:0000313" key="4">
    <source>
        <dbReference type="Proteomes" id="UP001165941"/>
    </source>
</evidence>
<keyword evidence="2" id="KW-0812">Transmembrane</keyword>
<name>A0ABX0S635_PONBL</name>
<dbReference type="Gene3D" id="1.10.12.10">
    <property type="entry name" value="Lyase 2-enoyl-coa Hydratase, Chain A, domain 2"/>
    <property type="match status" value="1"/>
</dbReference>
<dbReference type="InterPro" id="IPR014748">
    <property type="entry name" value="Enoyl-CoA_hydra_C"/>
</dbReference>
<dbReference type="Proteomes" id="UP001165941">
    <property type="component" value="Unassembled WGS sequence"/>
</dbReference>
<proteinExistence type="predicted"/>
<feature type="region of interest" description="Disordered" evidence="1">
    <location>
        <begin position="42"/>
        <end position="65"/>
    </location>
</feature>
<feature type="transmembrane region" description="Helical" evidence="2">
    <location>
        <begin position="70"/>
        <end position="88"/>
    </location>
</feature>
<feature type="region of interest" description="Disordered" evidence="1">
    <location>
        <begin position="1"/>
        <end position="24"/>
    </location>
</feature>
<dbReference type="PANTHER" id="PTHR43684">
    <property type="match status" value="1"/>
</dbReference>
<gene>
    <name evidence="3" type="ORF">BU61_4373</name>
</gene>
<dbReference type="InterPro" id="IPR051053">
    <property type="entry name" value="ECH/Chromodomain_protein"/>
</dbReference>
<dbReference type="EMBL" id="PGGH01197966">
    <property type="protein sequence ID" value="NIG60576.1"/>
    <property type="molecule type" value="Genomic_DNA"/>
</dbReference>
<sequence>MDETSPSTSDSEADGKHLQVQGHRRLEAGRLHPHPAVHEVVQEQLTQPRCEDGSAECPEHGRRRDSKPVLLGRLGTVFCCGPNFIYFIRRRLTDDRKRKSTKMAEAFRNLLNTFIQFKKPIIAAVNSPAIGRGESILPICDVVWANEKARFQTPDTIFGQRPDGCTNVMFPKELASCNLVVLVESKALVRCSRKLELEQANERECEFSPHKPITPKHPTFITSPSLKDRIDCVAYVFEINSIDNLSSKMVAKFKQVQKEILNCGVAHVALLTKVNNYYAVLPDNFLKMNKSMISQSQIQNANKMLGIPLPNIFLVENYASE</sequence>
<dbReference type="Gene3D" id="3.90.226.10">
    <property type="entry name" value="2-enoyl-CoA Hydratase, Chain A, domain 1"/>
    <property type="match status" value="1"/>
</dbReference>
<evidence type="ECO:0000256" key="1">
    <source>
        <dbReference type="SAM" id="MobiDB-lite"/>
    </source>
</evidence>
<dbReference type="PANTHER" id="PTHR43684:SF5">
    <property type="entry name" value="CHROMODOMAIN Y-LIKE PROTEIN"/>
    <property type="match status" value="1"/>
</dbReference>
<organism evidence="3 4">
    <name type="scientific">Pontoporia blainvillei</name>
    <name type="common">Franciscana</name>
    <name type="synonym">Delphinus blainvillei</name>
    <dbReference type="NCBI Taxonomy" id="48723"/>
    <lineage>
        <taxon>Eukaryota</taxon>
        <taxon>Metazoa</taxon>
        <taxon>Chordata</taxon>
        <taxon>Craniata</taxon>
        <taxon>Vertebrata</taxon>
        <taxon>Euteleostomi</taxon>
        <taxon>Mammalia</taxon>
        <taxon>Eutheria</taxon>
        <taxon>Laurasiatheria</taxon>
        <taxon>Artiodactyla</taxon>
        <taxon>Whippomorpha</taxon>
        <taxon>Cetacea</taxon>
        <taxon>Odontoceti</taxon>
        <taxon>Pontoporiidae</taxon>
        <taxon>Pontoporia</taxon>
    </lineage>
</organism>
<evidence type="ECO:0000313" key="3">
    <source>
        <dbReference type="EMBL" id="NIG60576.1"/>
    </source>
</evidence>
<reference evidence="3" key="1">
    <citation type="submission" date="2018-05" db="EMBL/GenBank/DDBJ databases">
        <authorList>
            <person name="Pedro S.L.S."/>
            <person name="Freitas R.C."/>
            <person name="Barreto A.S."/>
            <person name="Lima A.O.S."/>
        </authorList>
    </citation>
    <scope>NUCLEOTIDE SEQUENCE</scope>
    <source>
        <strain evidence="3">BP203</strain>
        <tissue evidence="3">Muscle</tissue>
    </source>
</reference>
<keyword evidence="2" id="KW-0472">Membrane</keyword>
<feature type="compositionally biased region" description="Basic and acidic residues" evidence="1">
    <location>
        <begin position="49"/>
        <end position="62"/>
    </location>
</feature>